<protein>
    <submittedName>
        <fullName evidence="1">Uncharacterized protein</fullName>
    </submittedName>
</protein>
<proteinExistence type="predicted"/>
<gene>
    <name evidence="1" type="ORF">SPARVUS_LOCUS10649282</name>
</gene>
<keyword evidence="2" id="KW-1185">Reference proteome</keyword>
<accession>A0ABN9EUI7</accession>
<organism evidence="1 2">
    <name type="scientific">Staurois parvus</name>
    <dbReference type="NCBI Taxonomy" id="386267"/>
    <lineage>
        <taxon>Eukaryota</taxon>
        <taxon>Metazoa</taxon>
        <taxon>Chordata</taxon>
        <taxon>Craniata</taxon>
        <taxon>Vertebrata</taxon>
        <taxon>Euteleostomi</taxon>
        <taxon>Amphibia</taxon>
        <taxon>Batrachia</taxon>
        <taxon>Anura</taxon>
        <taxon>Neobatrachia</taxon>
        <taxon>Ranoidea</taxon>
        <taxon>Ranidae</taxon>
        <taxon>Staurois</taxon>
    </lineage>
</organism>
<evidence type="ECO:0000313" key="2">
    <source>
        <dbReference type="Proteomes" id="UP001162483"/>
    </source>
</evidence>
<comment type="caution">
    <text evidence="1">The sequence shown here is derived from an EMBL/GenBank/DDBJ whole genome shotgun (WGS) entry which is preliminary data.</text>
</comment>
<dbReference type="EMBL" id="CATNWA010015888">
    <property type="protein sequence ID" value="CAI9587837.1"/>
    <property type="molecule type" value="Genomic_DNA"/>
</dbReference>
<reference evidence="1" key="1">
    <citation type="submission" date="2023-05" db="EMBL/GenBank/DDBJ databases">
        <authorList>
            <person name="Stuckert A."/>
        </authorList>
    </citation>
    <scope>NUCLEOTIDE SEQUENCE</scope>
</reference>
<feature type="non-terminal residue" evidence="1">
    <location>
        <position position="73"/>
    </location>
</feature>
<name>A0ABN9EUI7_9NEOB</name>
<dbReference type="Proteomes" id="UP001162483">
    <property type="component" value="Unassembled WGS sequence"/>
</dbReference>
<sequence>MLSSQVCTPDVPNIQGSHHHCTEFPSLYTCIAYYEGFPPFCTEFPGLYTCCAHYEGFPPSLCRVPGSVHPLCP</sequence>
<evidence type="ECO:0000313" key="1">
    <source>
        <dbReference type="EMBL" id="CAI9587837.1"/>
    </source>
</evidence>